<dbReference type="EMBL" id="CAWUPB010001173">
    <property type="protein sequence ID" value="CAK7348632.1"/>
    <property type="molecule type" value="Genomic_DNA"/>
</dbReference>
<sequence>MGNWFARNYQTVHPLDQDGEDAKTNLVSPSSSSLRIKVRMTTTQLKELMAQAHLSQGNSELGSMILQACLDGRYRARVVAGDGSLVASEYARNLFTIEEE</sequence>
<reference evidence="1 2" key="1">
    <citation type="submission" date="2024-01" db="EMBL/GenBank/DDBJ databases">
        <authorList>
            <person name="Waweru B."/>
        </authorList>
    </citation>
    <scope>NUCLEOTIDE SEQUENCE [LARGE SCALE GENOMIC DNA]</scope>
</reference>
<accession>A0AAV1SCR4</accession>
<keyword evidence="2" id="KW-1185">Reference proteome</keyword>
<gene>
    <name evidence="1" type="ORF">DCAF_LOCUS21334</name>
</gene>
<evidence type="ECO:0000313" key="1">
    <source>
        <dbReference type="EMBL" id="CAK7348632.1"/>
    </source>
</evidence>
<proteinExistence type="predicted"/>
<dbReference type="Proteomes" id="UP001314170">
    <property type="component" value="Unassembled WGS sequence"/>
</dbReference>
<dbReference type="AlphaFoldDB" id="A0AAV1SCR4"/>
<name>A0AAV1SCR4_9ROSI</name>
<comment type="caution">
    <text evidence="1">The sequence shown here is derived from an EMBL/GenBank/DDBJ whole genome shotgun (WGS) entry which is preliminary data.</text>
</comment>
<protein>
    <submittedName>
        <fullName evidence="1">Uncharacterized protein</fullName>
    </submittedName>
</protein>
<evidence type="ECO:0000313" key="2">
    <source>
        <dbReference type="Proteomes" id="UP001314170"/>
    </source>
</evidence>
<organism evidence="1 2">
    <name type="scientific">Dovyalis caffra</name>
    <dbReference type="NCBI Taxonomy" id="77055"/>
    <lineage>
        <taxon>Eukaryota</taxon>
        <taxon>Viridiplantae</taxon>
        <taxon>Streptophyta</taxon>
        <taxon>Embryophyta</taxon>
        <taxon>Tracheophyta</taxon>
        <taxon>Spermatophyta</taxon>
        <taxon>Magnoliopsida</taxon>
        <taxon>eudicotyledons</taxon>
        <taxon>Gunneridae</taxon>
        <taxon>Pentapetalae</taxon>
        <taxon>rosids</taxon>
        <taxon>fabids</taxon>
        <taxon>Malpighiales</taxon>
        <taxon>Salicaceae</taxon>
        <taxon>Flacourtieae</taxon>
        <taxon>Dovyalis</taxon>
    </lineage>
</organism>